<dbReference type="SUPFAM" id="SSF48371">
    <property type="entry name" value="ARM repeat"/>
    <property type="match status" value="1"/>
</dbReference>
<dbReference type="PROSITE" id="PS51783">
    <property type="entry name" value="PH_BEACH"/>
    <property type="match status" value="1"/>
</dbReference>
<protein>
    <submittedName>
        <fullName evidence="12">Uncharacterized protein</fullName>
    </submittedName>
</protein>
<dbReference type="SUPFAM" id="SSF81837">
    <property type="entry name" value="BEACH domain"/>
    <property type="match status" value="1"/>
</dbReference>
<dbReference type="PANTHER" id="PTHR46108:SF4">
    <property type="entry name" value="BLUE CHEESE"/>
    <property type="match status" value="1"/>
</dbReference>
<evidence type="ECO:0000313" key="12">
    <source>
        <dbReference type="EMBL" id="RKP03840.1"/>
    </source>
</evidence>
<gene>
    <name evidence="12" type="ORF">CXG81DRAFT_16673</name>
</gene>
<dbReference type="Gene3D" id="2.60.120.200">
    <property type="match status" value="1"/>
</dbReference>
<dbReference type="Gene3D" id="1.10.1540.10">
    <property type="entry name" value="BEACH domain"/>
    <property type="match status" value="1"/>
</dbReference>
<dbReference type="InterPro" id="IPR000409">
    <property type="entry name" value="BEACH_dom"/>
</dbReference>
<feature type="compositionally biased region" description="Low complexity" evidence="8">
    <location>
        <begin position="1677"/>
        <end position="1706"/>
    </location>
</feature>
<dbReference type="Pfam" id="PF00400">
    <property type="entry name" value="WD40"/>
    <property type="match status" value="1"/>
</dbReference>
<dbReference type="SUPFAM" id="SSF49899">
    <property type="entry name" value="Concanavalin A-like lectins/glucanases"/>
    <property type="match status" value="1"/>
</dbReference>
<dbReference type="CDD" id="cd00065">
    <property type="entry name" value="FYVE_like_SF"/>
    <property type="match status" value="1"/>
</dbReference>
<feature type="compositionally biased region" description="Low complexity" evidence="8">
    <location>
        <begin position="126"/>
        <end position="136"/>
    </location>
</feature>
<feature type="region of interest" description="Disordered" evidence="8">
    <location>
        <begin position="1659"/>
        <end position="1714"/>
    </location>
</feature>
<dbReference type="InterPro" id="IPR015943">
    <property type="entry name" value="WD40/YVTN_repeat-like_dom_sf"/>
</dbReference>
<evidence type="ECO:0000256" key="2">
    <source>
        <dbReference type="ARBA" id="ARBA00022723"/>
    </source>
</evidence>
<dbReference type="SMART" id="SM00064">
    <property type="entry name" value="FYVE"/>
    <property type="match status" value="1"/>
</dbReference>
<dbReference type="SUPFAM" id="SSF50978">
    <property type="entry name" value="WD40 repeat-like"/>
    <property type="match status" value="1"/>
</dbReference>
<dbReference type="GO" id="GO:0008270">
    <property type="term" value="F:zinc ion binding"/>
    <property type="evidence" value="ECO:0007669"/>
    <property type="project" value="UniProtKB-KW"/>
</dbReference>
<organism evidence="12 13">
    <name type="scientific">Caulochytrium protostelioides</name>
    <dbReference type="NCBI Taxonomy" id="1555241"/>
    <lineage>
        <taxon>Eukaryota</taxon>
        <taxon>Fungi</taxon>
        <taxon>Fungi incertae sedis</taxon>
        <taxon>Chytridiomycota</taxon>
        <taxon>Chytridiomycota incertae sedis</taxon>
        <taxon>Chytridiomycetes</taxon>
        <taxon>Caulochytriales</taxon>
        <taxon>Caulochytriaceae</taxon>
        <taxon>Caulochytrium</taxon>
    </lineage>
</organism>
<feature type="compositionally biased region" description="Basic and acidic residues" evidence="8">
    <location>
        <begin position="2616"/>
        <end position="2629"/>
    </location>
</feature>
<feature type="domain" description="BEACH-type PH" evidence="11">
    <location>
        <begin position="2682"/>
        <end position="2821"/>
    </location>
</feature>
<dbReference type="Pfam" id="PF14844">
    <property type="entry name" value="PH_BEACH"/>
    <property type="match status" value="1"/>
</dbReference>
<keyword evidence="2" id="KW-0479">Metal-binding</keyword>
<feature type="region of interest" description="Disordered" evidence="8">
    <location>
        <begin position="1"/>
        <end position="24"/>
    </location>
</feature>
<sequence>MDWLGRRLGIPYQGGKPPGGREGEAASAVVSAVASPATVRGPMGGGQAIPYPEGAAPETPLEARRAPPPAVIEFVLPSRMGKPAAAVTATASAASAAAANPRGGSPLAPALAPNTGAGRAVGETTAAPDAARARLASPQPGTMSTPAPTPAPAAPVKQEPPRTVVKQLVARLSLEDASHGRHAAQVLLMTEWAKVAWAFTPDVFAEYAQSDRSGVLIFTRVVVSVFEDSSHVAAAATLSALVGLVAHCGSTDSMAVGKTLVQHDFVAAYLVKLAGCTDAALVGATVTSLTPWFKVIEGRLRRHSEINNAEAWRRVMPALVVMHCEWLTPVFGVLRTICQTQSQPFGAGESVNTYIADLTGIWDAILAQGAGTTGILLFSLILEAIQRSGALKAEFLRQFHAVGGSEKVCDLAVVVTHHVVRTRLRADETDPLFAPDSTAWSCPEPLAASRSGSHRRSPSSGSAIVRPAPPSSARVQAIQTLLRTEESLMLFWTFVEEFLYLGDAAALPEGPAQVSPYQFPEFRMPVPTANPLAANDRLLKAMLHGYEARQRHLACGALAAREASEGSDPAPAPEKRVVVDESLLPPVVSELVSVGITQTLFRVIQSNPINFFLGEAHRLLLTLVQHMEFQGGAVQGVVMEMVTYALTTLKYFPFREIASACSLFEGKSDKQSLSIVCATFLDFLESIPHMHTAMREVGLLDILGRDLIMIQTDGVHQFPALLASFDDVMHLVSVLVEDPENAAVFRLVSKDAMFALLHQSKLRPGLMRVIHKLASDHLENLSKALQHQSLAVAEDGSAPYYAEIQSLIVALQRSEKHDLGLKLDIHMLLMQLLPTSVQAQAYFLQCHGIDALLDGLQALDAAFVPGMSDGDRSALEALLKSTFKLMLAAIESPEKARFVASLEIPRVQALFKTSGIMESSSASVAFACLLGCAIGKPQVIDTFTGPSDASPTASVEQLAATPSLEATLHLGAGPSAGTGGGSSPTTVEAVRSQARRNARRAAQHFAGKKVHHPIMIAAILDVLPAAREQLVLVHSILAVLNALISPYHKFNIVRANQFDVQNALLSWMLTPTRWWTPDAIVAGVPSWAPFVEYQAQHLLASLLEVGLSDKNLHHIMAQACLEIPESEAQQLAAYDLILEGVERGNSPNYLHFDHAITTRAAIVLGDYGRPFPPMNGYTLTTWIRVDRFADDFAIPIMTVLDDENAVRLAVTLTPTQIKLHTYKQSVAFTVDFATQAWHHIVITHQKPRLTNSTANLYLDGQLVHHVKCGYLGHPGSATRTRTVLGHLPSSSEFLHLCAWNLGPTHFVEEVVLDAGEVSAIHSVGPQYKGLFQGDLAKLQNQHLMDVLSQLTAIKAKPSNLPTIGEMLARSNTLTQRAADKSVSLVAIPEDKILFSMIPDLELGNLRLKHRNEAGNSVAAWTAGIGVTGHMLLNGAPAKLRPEAGSRLNLLQIRGDVTTMITSHTAEGIHKIGGSAVLIGLVSNANTSHSLFKAVSILATCVNNDWRLREEMEREHFYEILAQILKSRKHLMTVAIVDVLMTMIGRSVDNIPHALITNSAAFIQIFLDFDLWQARQEIQQCWFAVMYDLVSHSKFADENLSRLFQISIIKRLITFIKLQVFHKALIPEFINLLKICCKFQFNLETIRTLCTFLVSTLPTSPRAGDKSQRSRVLPPSTPAATTTATTATTTAADPAAALSPQQSSSPTVSAVGNPHGSAARSSMSLSARAVWMTQMRIYILAMLHDILQEPNSKYVSIFAQTVSPRWILLFCNSALDEVTTTLAVRMFARLWVETEASITGSFNDGYTILVSNIRTHFDLPAIYKSLMSLAFGTDPVGIPFDGPISVSGLLAMFRPDLTPGRRRRAKFPDATRALLSLAKTGIEFLSRDRTLPSPPASDIMDLTIPSKSNSNSESILAGWDPRAQPYSPMELAQFLEIFFTFLTEGYIGNEDMREAMQNPMFVEDLMEIVMLVMLDQHPKHADFELKLWENERTADAEPAPSGARLVAEMSANSDLDDREGWIQMSGIDSPALHRSRVPSAEDIAGAYPASSDVPDVHVAHAHDTMGGGPLDMRPGARSGMPLPDTHPMLSVQESLASIPLIGLGSLASGSMHGGKAPSDGATTAVPTASAPSGDIADLQVSGPKTPNVWDVLQQVVSKLIVAICLESVLSTSKPFVCFETVLRSIPPTHPRIQKRLTEDLWARLFPMVINVLQRQKGLYQDAKVRSNLLRLCTLINDALYVGLVESTITSDAFEFILTLVEMITNADNERWMNESVTQAILKQMNRCALANIGFITAVTSSTGQTAKPSLPDDQLLVVLTKMVFYQKVLFSAYNNDSEFYRLIISQLFECLSSNNAAVRTACINVFKCLILQRPQHVTAVLKNSRGVDQPELINGFSKILEMDISAFLSWFNSKNVELGGLIYENTNRFIAQFNQLELRAGRETQRQHRLRRIGRLRRLSQMHAEQEDLLARYGKETNDWIANIKDAELESLRKLSNDYEASQVLISADWKMCRDRLAQEQGLRRALHADPAGERWKLDFMEGKARMRKRLRRNADPHIAYLNKTEQVEHSASRLLMESAAMATSTSTTPATVSAGAFHRDASVVSASGGAPITPHDGLDASKPSDHRLSETPATVAHDAADAAGNLMSADATSLGDLSREDGLGPDGISLLDQPNRRLARLLGTESKYEAHNIARVVGLDLFEGVMIVTKDKVIIIDNYFRRENGELVDVDHMPATERNMLHTLLLEQNRSNDKSSPLFQEMSEHDKFASRQFGILDIREVHKRTFLFRDVAFEVFLADGRSCLLSFATTKVRDSVYYHLNQSVNITGSESVAGIAARNPMMNVVGTDYGGKLLSNVVMNLTGSGLDELTQKWLHREISNFTYLMHLNTLAGRSYNDVTQYPVFPWVIADWTSAELDLTNPASFRDLSKPMGAQDPTRLEKFVSRFKTWEDPSLPACHYGTHYSSAMIVCSYLIRMEPFTRQYLQLQGGHFDHPDRLFHSMQYAYESAAKLNTTDVKELIPEFFYLPEFLVNSNHFNFGTKQTGDVINDIVLPPWAHDNPRTFIEKHREALECDYVSERLHLWIDLIFGYKQQGQEAIDAANVFHWLSYEGAVDLDKMDDPLEKQATVGIIYNFGQTPRHLFKRPHPGRTARKAEAGFSQGRLWEHPEALVRSSQPVAHIGSAVGEIRVNREGVVAVDGSKALHPPNFHKVADWDYLDHSCRMVVLEHNRCLAVIEGMHAGRIVCGIWVDGDLFISGGSDRIITIWRYTHGRKPTFKPLAVLRAHAGKVLALAASRSFNLLVSGDEHGDMGVWDLNRRELSRKLPPMHGGIACMAVNDNTGDFLAVCDDQVNVYSINGDLLAAVQLTVPPIVPVSGSTVAAAAAAAATAAAAGAAPVAGGLITACVFCEGAASEVFDFGLIVIGTRRGDIHFLRKVGVQTPARAATAEEPEAPTAGESLLMHNLPAHYDTAIVKTLASFTSGGVVAAITHLMVPASQRYLLSGDSQGRVYAWVMPDGSSTEVHHITSDACQFCKTPFAVLERRSNCRCCGAQFCATCLFPGVDPRLGRLCQPCSNAIAKSLL</sequence>
<name>A0A4P9XFC2_9FUNG</name>
<dbReference type="InterPro" id="IPR036372">
    <property type="entry name" value="BEACH_dom_sf"/>
</dbReference>
<feature type="region of interest" description="Disordered" evidence="8">
    <location>
        <begin position="444"/>
        <end position="468"/>
    </location>
</feature>
<feature type="compositionally biased region" description="Low complexity" evidence="8">
    <location>
        <begin position="2120"/>
        <end position="2129"/>
    </location>
</feature>
<dbReference type="CDD" id="cd06071">
    <property type="entry name" value="Beach"/>
    <property type="match status" value="1"/>
</dbReference>
<reference evidence="13" key="1">
    <citation type="journal article" date="2018" name="Nat. Microbiol.">
        <title>Leveraging single-cell genomics to expand the fungal tree of life.</title>
        <authorList>
            <person name="Ahrendt S.R."/>
            <person name="Quandt C.A."/>
            <person name="Ciobanu D."/>
            <person name="Clum A."/>
            <person name="Salamov A."/>
            <person name="Andreopoulos B."/>
            <person name="Cheng J.F."/>
            <person name="Woyke T."/>
            <person name="Pelin A."/>
            <person name="Henrissat B."/>
            <person name="Reynolds N.K."/>
            <person name="Benny G.L."/>
            <person name="Smith M.E."/>
            <person name="James T.Y."/>
            <person name="Grigoriev I.V."/>
        </authorList>
    </citation>
    <scope>NUCLEOTIDE SEQUENCE [LARGE SCALE GENOMIC DNA]</scope>
    <source>
        <strain evidence="13">ATCC 52028</strain>
    </source>
</reference>
<evidence type="ECO:0000259" key="9">
    <source>
        <dbReference type="PROSITE" id="PS50178"/>
    </source>
</evidence>
<evidence type="ECO:0000256" key="5">
    <source>
        <dbReference type="ARBA" id="ARBA00022833"/>
    </source>
</evidence>
<feature type="region of interest" description="Disordered" evidence="8">
    <location>
        <begin position="2110"/>
        <end position="2129"/>
    </location>
</feature>
<keyword evidence="13" id="KW-1185">Reference proteome</keyword>
<feature type="region of interest" description="Disordered" evidence="8">
    <location>
        <begin position="98"/>
        <end position="160"/>
    </location>
</feature>
<evidence type="ECO:0000256" key="1">
    <source>
        <dbReference type="ARBA" id="ARBA00022574"/>
    </source>
</evidence>
<dbReference type="OrthoDB" id="26681at2759"/>
<dbReference type="EMBL" id="ML014117">
    <property type="protein sequence ID" value="RKP03840.1"/>
    <property type="molecule type" value="Genomic_DNA"/>
</dbReference>
<dbReference type="Pfam" id="PF02138">
    <property type="entry name" value="Beach"/>
    <property type="match status" value="1"/>
</dbReference>
<evidence type="ECO:0000313" key="13">
    <source>
        <dbReference type="Proteomes" id="UP000274922"/>
    </source>
</evidence>
<dbReference type="STRING" id="1555241.A0A4P9XFC2"/>
<dbReference type="InterPro" id="IPR016024">
    <property type="entry name" value="ARM-type_fold"/>
</dbReference>
<feature type="domain" description="FYVE-type" evidence="9">
    <location>
        <begin position="3524"/>
        <end position="3578"/>
    </location>
</feature>
<proteinExistence type="predicted"/>
<keyword evidence="4 6" id="KW-0863">Zinc-finger</keyword>
<dbReference type="Proteomes" id="UP000274922">
    <property type="component" value="Unassembled WGS sequence"/>
</dbReference>
<evidence type="ECO:0000259" key="11">
    <source>
        <dbReference type="PROSITE" id="PS51783"/>
    </source>
</evidence>
<dbReference type="InterPro" id="IPR036322">
    <property type="entry name" value="WD40_repeat_dom_sf"/>
</dbReference>
<dbReference type="InterPro" id="IPR051944">
    <property type="entry name" value="BEACH_domain_protein"/>
</dbReference>
<evidence type="ECO:0000259" key="10">
    <source>
        <dbReference type="PROSITE" id="PS50197"/>
    </source>
</evidence>
<dbReference type="FunFam" id="1.10.1540.10:FF:000002">
    <property type="entry name" value="WD repeat and FYVE domain containing 3"/>
    <property type="match status" value="1"/>
</dbReference>
<dbReference type="SUPFAM" id="SSF57903">
    <property type="entry name" value="FYVE/PHD zinc finger"/>
    <property type="match status" value="1"/>
</dbReference>
<dbReference type="CDD" id="cd01201">
    <property type="entry name" value="PH_BEACH"/>
    <property type="match status" value="1"/>
</dbReference>
<evidence type="ECO:0000256" key="6">
    <source>
        <dbReference type="PROSITE-ProRule" id="PRU00091"/>
    </source>
</evidence>
<dbReference type="PROSITE" id="PS50082">
    <property type="entry name" value="WD_REPEATS_2"/>
    <property type="match status" value="1"/>
</dbReference>
<keyword evidence="3" id="KW-0677">Repeat</keyword>
<dbReference type="InterPro" id="IPR011993">
    <property type="entry name" value="PH-like_dom_sf"/>
</dbReference>
<dbReference type="InterPro" id="IPR013083">
    <property type="entry name" value="Znf_RING/FYVE/PHD"/>
</dbReference>
<feature type="region of interest" description="Disordered" evidence="8">
    <location>
        <begin position="2606"/>
        <end position="2631"/>
    </location>
</feature>
<dbReference type="InterPro" id="IPR001680">
    <property type="entry name" value="WD40_rpt"/>
</dbReference>
<accession>A0A4P9XFC2</accession>
<dbReference type="InterPro" id="IPR013320">
    <property type="entry name" value="ConA-like_dom_sf"/>
</dbReference>
<dbReference type="InterPro" id="IPR023362">
    <property type="entry name" value="PH-BEACH_dom"/>
</dbReference>
<dbReference type="PROSITE" id="PS50197">
    <property type="entry name" value="BEACH"/>
    <property type="match status" value="1"/>
</dbReference>
<evidence type="ECO:0000256" key="8">
    <source>
        <dbReference type="SAM" id="MobiDB-lite"/>
    </source>
</evidence>
<dbReference type="SMART" id="SM01026">
    <property type="entry name" value="Beach"/>
    <property type="match status" value="1"/>
</dbReference>
<dbReference type="Pfam" id="PF13385">
    <property type="entry name" value="Laminin_G_3"/>
    <property type="match status" value="1"/>
</dbReference>
<dbReference type="Gene3D" id="2.30.29.30">
    <property type="entry name" value="Pleckstrin-homology domain (PH domain)/Phosphotyrosine-binding domain (PTB)"/>
    <property type="match status" value="1"/>
</dbReference>
<dbReference type="SMART" id="SM00320">
    <property type="entry name" value="WD40"/>
    <property type="match status" value="4"/>
</dbReference>
<dbReference type="InterPro" id="IPR011011">
    <property type="entry name" value="Znf_FYVE_PHD"/>
</dbReference>
<evidence type="ECO:0000256" key="4">
    <source>
        <dbReference type="ARBA" id="ARBA00022771"/>
    </source>
</evidence>
<dbReference type="SUPFAM" id="SSF50729">
    <property type="entry name" value="PH domain-like"/>
    <property type="match status" value="1"/>
</dbReference>
<dbReference type="PANTHER" id="PTHR46108">
    <property type="entry name" value="BLUE CHEESE"/>
    <property type="match status" value="1"/>
</dbReference>
<feature type="domain" description="BEACH" evidence="10">
    <location>
        <begin position="2858"/>
        <end position="3149"/>
    </location>
</feature>
<evidence type="ECO:0000256" key="7">
    <source>
        <dbReference type="PROSITE-ProRule" id="PRU00221"/>
    </source>
</evidence>
<dbReference type="PROSITE" id="PS50178">
    <property type="entry name" value="ZF_FYVE"/>
    <property type="match status" value="1"/>
</dbReference>
<dbReference type="InterPro" id="IPR000306">
    <property type="entry name" value="Znf_FYVE"/>
</dbReference>
<dbReference type="Gene3D" id="2.130.10.10">
    <property type="entry name" value="YVTN repeat-like/Quinoprotein amine dehydrogenase"/>
    <property type="match status" value="1"/>
</dbReference>
<keyword evidence="1 7" id="KW-0853">WD repeat</keyword>
<dbReference type="InterPro" id="IPR017455">
    <property type="entry name" value="Znf_FYVE-rel"/>
</dbReference>
<keyword evidence="5" id="KW-0862">Zinc</keyword>
<feature type="repeat" description="WD" evidence="7">
    <location>
        <begin position="3282"/>
        <end position="3323"/>
    </location>
</feature>
<dbReference type="PROSITE" id="PS50294">
    <property type="entry name" value="WD_REPEATS_REGION"/>
    <property type="match status" value="1"/>
</dbReference>
<evidence type="ECO:0000256" key="3">
    <source>
        <dbReference type="ARBA" id="ARBA00022737"/>
    </source>
</evidence>
<dbReference type="Gene3D" id="3.30.40.10">
    <property type="entry name" value="Zinc/RING finger domain, C3HC4 (zinc finger)"/>
    <property type="match status" value="1"/>
</dbReference>